<feature type="compositionally biased region" description="Low complexity" evidence="4">
    <location>
        <begin position="108"/>
        <end position="121"/>
    </location>
</feature>
<evidence type="ECO:0000256" key="2">
    <source>
        <dbReference type="ARBA" id="ARBA00047778"/>
    </source>
</evidence>
<dbReference type="RefSeq" id="WP_062289324.1">
    <property type="nucleotide sequence ID" value="NZ_CP013200.1"/>
</dbReference>
<comment type="pathway">
    <text evidence="3">Nitrogen metabolism; urea degradation; CO(2) and NH(3) from urea (urease route): step 1/1.</text>
</comment>
<dbReference type="Gene3D" id="2.10.150.10">
    <property type="entry name" value="Urease, beta subunit"/>
    <property type="match status" value="1"/>
</dbReference>
<comment type="subcellular location">
    <subcellularLocation>
        <location evidence="3">Cytoplasm</location>
    </subcellularLocation>
</comment>
<dbReference type="PANTHER" id="PTHR33569">
    <property type="entry name" value="UREASE"/>
    <property type="match status" value="1"/>
</dbReference>
<evidence type="ECO:0000313" key="5">
    <source>
        <dbReference type="EMBL" id="ALO67133.1"/>
    </source>
</evidence>
<organism evidence="5 6">
    <name type="scientific">Arthrobacter alpinus</name>
    <dbReference type="NCBI Taxonomy" id="656366"/>
    <lineage>
        <taxon>Bacteria</taxon>
        <taxon>Bacillati</taxon>
        <taxon>Actinomycetota</taxon>
        <taxon>Actinomycetes</taxon>
        <taxon>Micrococcales</taxon>
        <taxon>Micrococcaceae</taxon>
        <taxon>Arthrobacter</taxon>
    </lineage>
</organism>
<reference evidence="6" key="1">
    <citation type="submission" date="2015-11" db="EMBL/GenBank/DDBJ databases">
        <authorList>
            <person name="Kumar R."/>
            <person name="Singh D."/>
            <person name="Swarnkar M.K."/>
            <person name="Singh A.K."/>
            <person name="Kumar S."/>
        </authorList>
    </citation>
    <scope>NUCLEOTIDE SEQUENCE [LARGE SCALE GENOMIC DNA]</scope>
    <source>
        <strain evidence="6">ERGS4:06</strain>
    </source>
</reference>
<feature type="region of interest" description="Disordered" evidence="4">
    <location>
        <begin position="101"/>
        <end position="128"/>
    </location>
</feature>
<dbReference type="NCBIfam" id="NF009682">
    <property type="entry name" value="PRK13203.1"/>
    <property type="match status" value="1"/>
</dbReference>
<dbReference type="UniPathway" id="UPA00258">
    <property type="reaction ID" value="UER00370"/>
</dbReference>
<evidence type="ECO:0000313" key="6">
    <source>
        <dbReference type="Proteomes" id="UP000059574"/>
    </source>
</evidence>
<gene>
    <name evidence="3" type="primary">ureB</name>
    <name evidence="5" type="ORF">AS189_12245</name>
</gene>
<dbReference type="PANTHER" id="PTHR33569:SF1">
    <property type="entry name" value="UREASE"/>
    <property type="match status" value="1"/>
</dbReference>
<evidence type="ECO:0000256" key="3">
    <source>
        <dbReference type="HAMAP-Rule" id="MF_01954"/>
    </source>
</evidence>
<reference evidence="5 6" key="2">
    <citation type="journal article" date="2016" name="J. Biotechnol.">
        <title>Complete genome sequence of Arthrobacter alpinus ERGS4:06, a yellow pigmented bacterium tolerant to cold and radiations isolated from Sikkim Himalaya.</title>
        <authorList>
            <person name="Kumar R."/>
            <person name="Singh D."/>
            <person name="Swarnkar M.K."/>
            <person name="Singh A.K."/>
            <person name="Kumar S."/>
        </authorList>
    </citation>
    <scope>NUCLEOTIDE SEQUENCE [LARGE SCALE GENOMIC DNA]</scope>
    <source>
        <strain evidence="5 6">ERGS4:06</strain>
    </source>
</reference>
<dbReference type="FunFam" id="2.10.150.10:FF:000001">
    <property type="entry name" value="Urease subunit beta"/>
    <property type="match status" value="1"/>
</dbReference>
<keyword evidence="1 3" id="KW-0378">Hydrolase</keyword>
<dbReference type="GO" id="GO:0035550">
    <property type="term" value="C:urease complex"/>
    <property type="evidence" value="ECO:0007669"/>
    <property type="project" value="InterPro"/>
</dbReference>
<dbReference type="HAMAP" id="MF_01954">
    <property type="entry name" value="Urease_beta"/>
    <property type="match status" value="1"/>
</dbReference>
<dbReference type="AlphaFoldDB" id="A0A0S2M079"/>
<protein>
    <recommendedName>
        <fullName evidence="3">Urease subunit beta</fullName>
        <ecNumber evidence="3">3.5.1.5</ecNumber>
    </recommendedName>
    <alternativeName>
        <fullName evidence="3">Urea amidohydrolase subunit beta</fullName>
    </alternativeName>
</protein>
<dbReference type="CDD" id="cd00407">
    <property type="entry name" value="Urease_beta"/>
    <property type="match status" value="1"/>
</dbReference>
<comment type="similarity">
    <text evidence="3">Belongs to the urease beta subunit family.</text>
</comment>
<evidence type="ECO:0000256" key="1">
    <source>
        <dbReference type="ARBA" id="ARBA00022801"/>
    </source>
</evidence>
<accession>A0A0S2M079</accession>
<comment type="subunit">
    <text evidence="3">Heterotrimer of UreA (gamma), UreB (beta) and UreC (alpha) subunits. Three heterotrimers associate to form the active enzyme.</text>
</comment>
<keyword evidence="3" id="KW-0963">Cytoplasm</keyword>
<dbReference type="GO" id="GO:0043419">
    <property type="term" value="P:urea catabolic process"/>
    <property type="evidence" value="ECO:0007669"/>
    <property type="project" value="UniProtKB-UniRule"/>
</dbReference>
<name>A0A0S2M079_9MICC</name>
<dbReference type="OrthoDB" id="9797217at2"/>
<dbReference type="SUPFAM" id="SSF51278">
    <property type="entry name" value="Urease, beta-subunit"/>
    <property type="match status" value="1"/>
</dbReference>
<dbReference type="EMBL" id="CP013200">
    <property type="protein sequence ID" value="ALO67133.1"/>
    <property type="molecule type" value="Genomic_DNA"/>
</dbReference>
<dbReference type="InterPro" id="IPR002019">
    <property type="entry name" value="Urease_beta-like"/>
</dbReference>
<dbReference type="GO" id="GO:0009039">
    <property type="term" value="F:urease activity"/>
    <property type="evidence" value="ECO:0007669"/>
    <property type="project" value="UniProtKB-UniRule"/>
</dbReference>
<dbReference type="Pfam" id="PF00699">
    <property type="entry name" value="Urease_beta"/>
    <property type="match status" value="1"/>
</dbReference>
<dbReference type="InterPro" id="IPR036461">
    <property type="entry name" value="Urease_betasu_sf"/>
</dbReference>
<dbReference type="Proteomes" id="UP000059574">
    <property type="component" value="Chromosome"/>
</dbReference>
<dbReference type="EC" id="3.5.1.5" evidence="3"/>
<sequence length="128" mass="13632">MKPGEYILRSEPVTCNAGTDAISLQIINRGDRPIQVGSHYHFAEVNDALEFDRESAYGCRLDIPAGTAVRFEPGDAKTVNLIQLAGTREVFGFRDQVNGKLDGADARPGAGQAPAADTATKAAEKDGQ</sequence>
<dbReference type="InterPro" id="IPR050069">
    <property type="entry name" value="Urease_subunit"/>
</dbReference>
<proteinExistence type="inferred from homology"/>
<evidence type="ECO:0000256" key="4">
    <source>
        <dbReference type="SAM" id="MobiDB-lite"/>
    </source>
</evidence>
<dbReference type="NCBIfam" id="TIGR00192">
    <property type="entry name" value="urease_beta"/>
    <property type="match status" value="1"/>
</dbReference>
<comment type="catalytic activity">
    <reaction evidence="2 3">
        <text>urea + 2 H2O + H(+) = hydrogencarbonate + 2 NH4(+)</text>
        <dbReference type="Rhea" id="RHEA:20557"/>
        <dbReference type="ChEBI" id="CHEBI:15377"/>
        <dbReference type="ChEBI" id="CHEBI:15378"/>
        <dbReference type="ChEBI" id="CHEBI:16199"/>
        <dbReference type="ChEBI" id="CHEBI:17544"/>
        <dbReference type="ChEBI" id="CHEBI:28938"/>
        <dbReference type="EC" id="3.5.1.5"/>
    </reaction>
</comment>